<sequence>MRTTLTSLVFFVLSPLAQAAYTDQTPFGYGSPSEDRSSDYYQFKWPIKKVAIIGAGVGGLIAYRELTQAGYDVHIYERDNQPGGNWHYTDEVNVDAPIPARDISVGDYIPSLPPKDAKFPYVEVYADDKNDERKRAHRSPKPIWKSLTSNAPAPVQQIREWPWPVGTAWALPNQKLQRYLRAFASWRGLNVNDDNGDISYNTRVELVEKRINKDGQEQGWTVTAKSLEDIGNGKLRATWTKEEYDAVVVATGRYNGPNIPAIQGLKEWNDRFADRIQHSRQYRVPEPFKDQTVLIIGAATSGSEIARDIIQHVKQVYASVRVSDGFSVHLISGLIQTYSQPQKTPVPTFPQSAFLKRIPYNATVVPEIKRFLPPGASISESRVELINGSIITGIDRIILATGYRYTYPFLPQYHNSSLGTNDSVPLGSGIQPIVTDGTHLRSLYLDAFYIPDPTLNFINANYGMQSFTYAEFVSLAAAKIWAGKADFPSTTELWRRYYDLYEERKGYGRHFQFLGAQKTHENLRFFQGWLNDAAVKYGGRQIDGLSPDLAQVNALWSYARFTTGNLPTNTSYLASVHDVLDDGTEIDGTEPWVQDFIFNDYW</sequence>
<evidence type="ECO:0008006" key="8">
    <source>
        <dbReference type="Google" id="ProtNLM"/>
    </source>
</evidence>
<evidence type="ECO:0000256" key="5">
    <source>
        <dbReference type="SAM" id="SignalP"/>
    </source>
</evidence>
<dbReference type="FunCoup" id="A0A409YS50">
    <property type="interactions" value="23"/>
</dbReference>
<keyword evidence="2" id="KW-0285">Flavoprotein</keyword>
<gene>
    <name evidence="6" type="ORF">CVT26_010149</name>
</gene>
<evidence type="ECO:0000313" key="6">
    <source>
        <dbReference type="EMBL" id="PPR05799.1"/>
    </source>
</evidence>
<evidence type="ECO:0000256" key="2">
    <source>
        <dbReference type="ARBA" id="ARBA00022630"/>
    </source>
</evidence>
<feature type="chain" id="PRO_5019522109" description="FAD/NAD(P)-binding domain-containing protein" evidence="5">
    <location>
        <begin position="20"/>
        <end position="602"/>
    </location>
</feature>
<dbReference type="Pfam" id="PF00743">
    <property type="entry name" value="FMO-like"/>
    <property type="match status" value="1"/>
</dbReference>
<feature type="signal peptide" evidence="5">
    <location>
        <begin position="1"/>
        <end position="19"/>
    </location>
</feature>
<protein>
    <recommendedName>
        <fullName evidence="8">FAD/NAD(P)-binding domain-containing protein</fullName>
    </recommendedName>
</protein>
<evidence type="ECO:0000256" key="1">
    <source>
        <dbReference type="ARBA" id="ARBA00009183"/>
    </source>
</evidence>
<dbReference type="Proteomes" id="UP000284706">
    <property type="component" value="Unassembled WGS sequence"/>
</dbReference>
<proteinExistence type="inferred from homology"/>
<keyword evidence="7" id="KW-1185">Reference proteome</keyword>
<evidence type="ECO:0000256" key="3">
    <source>
        <dbReference type="ARBA" id="ARBA00022827"/>
    </source>
</evidence>
<accession>A0A409YS50</accession>
<dbReference type="OrthoDB" id="66881at2759"/>
<evidence type="ECO:0000313" key="7">
    <source>
        <dbReference type="Proteomes" id="UP000284706"/>
    </source>
</evidence>
<dbReference type="InterPro" id="IPR020946">
    <property type="entry name" value="Flavin_mOase-like"/>
</dbReference>
<keyword evidence="5" id="KW-0732">Signal</keyword>
<dbReference type="AlphaFoldDB" id="A0A409YS50"/>
<comment type="caution">
    <text evidence="6">The sequence shown here is derived from an EMBL/GenBank/DDBJ whole genome shotgun (WGS) entry which is preliminary data.</text>
</comment>
<dbReference type="InterPro" id="IPR036188">
    <property type="entry name" value="FAD/NAD-bd_sf"/>
</dbReference>
<dbReference type="GO" id="GO:0050661">
    <property type="term" value="F:NADP binding"/>
    <property type="evidence" value="ECO:0007669"/>
    <property type="project" value="InterPro"/>
</dbReference>
<dbReference type="PANTHER" id="PTHR23023">
    <property type="entry name" value="DIMETHYLANILINE MONOOXYGENASE"/>
    <property type="match status" value="1"/>
</dbReference>
<dbReference type="GO" id="GO:0050660">
    <property type="term" value="F:flavin adenine dinucleotide binding"/>
    <property type="evidence" value="ECO:0007669"/>
    <property type="project" value="InterPro"/>
</dbReference>
<dbReference type="InParanoid" id="A0A409YS50"/>
<reference evidence="6 7" key="1">
    <citation type="journal article" date="2018" name="Evol. Lett.">
        <title>Horizontal gene cluster transfer increased hallucinogenic mushroom diversity.</title>
        <authorList>
            <person name="Reynolds H.T."/>
            <person name="Vijayakumar V."/>
            <person name="Gluck-Thaler E."/>
            <person name="Korotkin H.B."/>
            <person name="Matheny P.B."/>
            <person name="Slot J.C."/>
        </authorList>
    </citation>
    <scope>NUCLEOTIDE SEQUENCE [LARGE SCALE GENOMIC DNA]</scope>
    <source>
        <strain evidence="6 7">SRW20</strain>
    </source>
</reference>
<dbReference type="Pfam" id="PF13450">
    <property type="entry name" value="NAD_binding_8"/>
    <property type="match status" value="1"/>
</dbReference>
<dbReference type="SUPFAM" id="SSF51905">
    <property type="entry name" value="FAD/NAD(P)-binding domain"/>
    <property type="match status" value="1"/>
</dbReference>
<comment type="similarity">
    <text evidence="1">Belongs to the FMO family.</text>
</comment>
<dbReference type="InterPro" id="IPR050346">
    <property type="entry name" value="FMO-like"/>
</dbReference>
<organism evidence="6 7">
    <name type="scientific">Gymnopilus dilepis</name>
    <dbReference type="NCBI Taxonomy" id="231916"/>
    <lineage>
        <taxon>Eukaryota</taxon>
        <taxon>Fungi</taxon>
        <taxon>Dikarya</taxon>
        <taxon>Basidiomycota</taxon>
        <taxon>Agaricomycotina</taxon>
        <taxon>Agaricomycetes</taxon>
        <taxon>Agaricomycetidae</taxon>
        <taxon>Agaricales</taxon>
        <taxon>Agaricineae</taxon>
        <taxon>Hymenogastraceae</taxon>
        <taxon>Gymnopilus</taxon>
    </lineage>
</organism>
<name>A0A409YS50_9AGAR</name>
<dbReference type="STRING" id="231916.A0A409YS50"/>
<dbReference type="Gene3D" id="3.50.50.60">
    <property type="entry name" value="FAD/NAD(P)-binding domain"/>
    <property type="match status" value="2"/>
</dbReference>
<evidence type="ECO:0000256" key="4">
    <source>
        <dbReference type="ARBA" id="ARBA00023002"/>
    </source>
</evidence>
<dbReference type="GO" id="GO:0004499">
    <property type="term" value="F:N,N-dimethylaniline monooxygenase activity"/>
    <property type="evidence" value="ECO:0007669"/>
    <property type="project" value="InterPro"/>
</dbReference>
<dbReference type="EMBL" id="NHYE01000424">
    <property type="protein sequence ID" value="PPR05799.1"/>
    <property type="molecule type" value="Genomic_DNA"/>
</dbReference>
<keyword evidence="3" id="KW-0274">FAD</keyword>
<keyword evidence="4" id="KW-0560">Oxidoreductase</keyword>